<dbReference type="PANTHER" id="PTHR10972">
    <property type="entry name" value="OXYSTEROL-BINDING PROTEIN-RELATED"/>
    <property type="match status" value="1"/>
</dbReference>
<evidence type="ECO:0000256" key="3">
    <source>
        <dbReference type="ARBA" id="ARBA00023121"/>
    </source>
</evidence>
<comment type="caution">
    <text evidence="6">The sequence shown here is derived from an EMBL/GenBank/DDBJ whole genome shotgun (WGS) entry which is preliminary data.</text>
</comment>
<dbReference type="GO" id="GO:0006869">
    <property type="term" value="P:lipid transport"/>
    <property type="evidence" value="ECO:0007669"/>
    <property type="project" value="UniProtKB-KW"/>
</dbReference>
<dbReference type="GO" id="GO:0005829">
    <property type="term" value="C:cytosol"/>
    <property type="evidence" value="ECO:0007669"/>
    <property type="project" value="TreeGrafter"/>
</dbReference>
<evidence type="ECO:0000259" key="5">
    <source>
        <dbReference type="PROSITE" id="PS50003"/>
    </source>
</evidence>
<dbReference type="SUPFAM" id="SSF50729">
    <property type="entry name" value="PH domain-like"/>
    <property type="match status" value="1"/>
</dbReference>
<dbReference type="Gene3D" id="2.30.29.30">
    <property type="entry name" value="Pleckstrin-homology domain (PH domain)/Phosphotyrosine-binding domain (PTB)"/>
    <property type="match status" value="1"/>
</dbReference>
<dbReference type="InterPro" id="IPR001849">
    <property type="entry name" value="PH_domain"/>
</dbReference>
<proteinExistence type="predicted"/>
<evidence type="ECO:0000256" key="2">
    <source>
        <dbReference type="ARBA" id="ARBA00023055"/>
    </source>
</evidence>
<name>A0A8S1H2T8_9PELO</name>
<dbReference type="Pfam" id="PF00169">
    <property type="entry name" value="PH"/>
    <property type="match status" value="1"/>
</dbReference>
<organism evidence="6 7">
    <name type="scientific">Caenorhabditis auriculariae</name>
    <dbReference type="NCBI Taxonomy" id="2777116"/>
    <lineage>
        <taxon>Eukaryota</taxon>
        <taxon>Metazoa</taxon>
        <taxon>Ecdysozoa</taxon>
        <taxon>Nematoda</taxon>
        <taxon>Chromadorea</taxon>
        <taxon>Rhabditida</taxon>
        <taxon>Rhabditina</taxon>
        <taxon>Rhabditomorpha</taxon>
        <taxon>Rhabditoidea</taxon>
        <taxon>Rhabditidae</taxon>
        <taxon>Peloderinae</taxon>
        <taxon>Caenorhabditis</taxon>
    </lineage>
</organism>
<dbReference type="PROSITE" id="PS50003">
    <property type="entry name" value="PH_DOMAIN"/>
    <property type="match status" value="1"/>
</dbReference>
<dbReference type="InterPro" id="IPR011993">
    <property type="entry name" value="PH-like_dom_sf"/>
</dbReference>
<feature type="compositionally biased region" description="Polar residues" evidence="4">
    <location>
        <begin position="194"/>
        <end position="204"/>
    </location>
</feature>
<evidence type="ECO:0000256" key="4">
    <source>
        <dbReference type="SAM" id="MobiDB-lite"/>
    </source>
</evidence>
<dbReference type="AlphaFoldDB" id="A0A8S1H2T8"/>
<feature type="domain" description="PH" evidence="5">
    <location>
        <begin position="1"/>
        <end position="93"/>
    </location>
</feature>
<reference evidence="6" key="1">
    <citation type="submission" date="2020-10" db="EMBL/GenBank/DDBJ databases">
        <authorList>
            <person name="Kikuchi T."/>
        </authorList>
    </citation>
    <scope>NUCLEOTIDE SEQUENCE</scope>
    <source>
        <strain evidence="6">NKZ352</strain>
    </source>
</reference>
<dbReference type="EMBL" id="CAJGYM010000012">
    <property type="protein sequence ID" value="CAD6189821.1"/>
    <property type="molecule type" value="Genomic_DNA"/>
</dbReference>
<evidence type="ECO:0000313" key="7">
    <source>
        <dbReference type="Proteomes" id="UP000835052"/>
    </source>
</evidence>
<dbReference type="GO" id="GO:0005794">
    <property type="term" value="C:Golgi apparatus"/>
    <property type="evidence" value="ECO:0007669"/>
    <property type="project" value="TreeGrafter"/>
</dbReference>
<evidence type="ECO:0000313" key="6">
    <source>
        <dbReference type="EMBL" id="CAD6189821.1"/>
    </source>
</evidence>
<evidence type="ECO:0000256" key="1">
    <source>
        <dbReference type="ARBA" id="ARBA00022448"/>
    </source>
</evidence>
<dbReference type="SMART" id="SM00233">
    <property type="entry name" value="PH"/>
    <property type="match status" value="1"/>
</dbReference>
<dbReference type="GO" id="GO:0032934">
    <property type="term" value="F:sterol binding"/>
    <property type="evidence" value="ECO:0007669"/>
    <property type="project" value="TreeGrafter"/>
</dbReference>
<protein>
    <recommendedName>
        <fullName evidence="5">PH domain-containing protein</fullName>
    </recommendedName>
</protein>
<dbReference type="PANTHER" id="PTHR10972:SF200">
    <property type="entry name" value="OXYSTEROL-BINDING PROTEIN-RELATED PROTEIN 9"/>
    <property type="match status" value="1"/>
</dbReference>
<accession>A0A8S1H2T8</accession>
<sequence>MEGPLSKWTNMVHGWQYRWFKLDGDVLLYYTSRDKMNKSQQRGCMRLQGAVVGIDGENHSLFTVTVDGKTFHLQGRDERERNQWVKVLESAIRDCSGYNRRPKTKESPLESLSQKVTESEQYLDVIIDQVKELEAARDLASSENRKNIDAILASTNNLLRTVQHAIIFLKMARKKIDSNGNTSGSEEVGKIKESTATSPPSTLKLTEEIADGPTTHASTSSTPDSKDERALKNMKLHPVSYSRNNRNK</sequence>
<keyword evidence="3" id="KW-0446">Lipid-binding</keyword>
<keyword evidence="1" id="KW-0813">Transport</keyword>
<dbReference type="OrthoDB" id="14833at2759"/>
<feature type="region of interest" description="Disordered" evidence="4">
    <location>
        <begin position="177"/>
        <end position="248"/>
    </location>
</feature>
<dbReference type="InterPro" id="IPR000648">
    <property type="entry name" value="Oxysterol-bd"/>
</dbReference>
<keyword evidence="2" id="KW-0445">Lipid transport</keyword>
<gene>
    <name evidence="6" type="ORF">CAUJ_LOCUS5740</name>
</gene>
<keyword evidence="7" id="KW-1185">Reference proteome</keyword>
<dbReference type="Proteomes" id="UP000835052">
    <property type="component" value="Unassembled WGS sequence"/>
</dbReference>
<dbReference type="GO" id="GO:0016020">
    <property type="term" value="C:membrane"/>
    <property type="evidence" value="ECO:0007669"/>
    <property type="project" value="TreeGrafter"/>
</dbReference>